<organism evidence="1 3">
    <name type="scientific">Bacillus clarus</name>
    <dbReference type="NCBI Taxonomy" id="2338372"/>
    <lineage>
        <taxon>Bacteria</taxon>
        <taxon>Bacillati</taxon>
        <taxon>Bacillota</taxon>
        <taxon>Bacilli</taxon>
        <taxon>Bacillales</taxon>
        <taxon>Bacillaceae</taxon>
        <taxon>Bacillus</taxon>
        <taxon>Bacillus cereus group</taxon>
    </lineage>
</organism>
<dbReference type="PATRIC" id="fig|1405.8.peg.59"/>
<evidence type="ECO:0000313" key="3">
    <source>
        <dbReference type="Proteomes" id="UP000029389"/>
    </source>
</evidence>
<evidence type="ECO:0000313" key="2">
    <source>
        <dbReference type="EMBL" id="RFT63911.1"/>
    </source>
</evidence>
<gene>
    <name evidence="2" type="ORF">D0U04_23875</name>
    <name evidence="1" type="ORF">DJ93_5888</name>
</gene>
<protein>
    <submittedName>
        <fullName evidence="1">Uncharacterized protein</fullName>
    </submittedName>
</protein>
<dbReference type="Proteomes" id="UP000029389">
    <property type="component" value="Unassembled WGS sequence"/>
</dbReference>
<keyword evidence="4" id="KW-1185">Reference proteome</keyword>
<accession>A0A090Z2U4</accession>
<proteinExistence type="predicted"/>
<reference evidence="2 4" key="2">
    <citation type="submission" date="2018-08" db="EMBL/GenBank/DDBJ databases">
        <title>Bacillus clarus sp. nov. strain PS00077A.</title>
        <authorList>
            <person name="Mendez Acevedo M."/>
            <person name="Carroll L."/>
            <person name="Mukherjee M."/>
            <person name="Wiedmann M."/>
            <person name="Kovac J."/>
        </authorList>
    </citation>
    <scope>NUCLEOTIDE SEQUENCE [LARGE SCALE GENOMIC DNA]</scope>
    <source>
        <strain evidence="2 4">PS00077A</strain>
    </source>
</reference>
<dbReference type="Proteomes" id="UP000264294">
    <property type="component" value="Unassembled WGS sequence"/>
</dbReference>
<comment type="caution">
    <text evidence="1">The sequence shown here is derived from an EMBL/GenBank/DDBJ whole genome shotgun (WGS) entry which is preliminary data.</text>
</comment>
<evidence type="ECO:0000313" key="1">
    <source>
        <dbReference type="EMBL" id="KFN04678.1"/>
    </source>
</evidence>
<evidence type="ECO:0000313" key="4">
    <source>
        <dbReference type="Proteomes" id="UP000264294"/>
    </source>
</evidence>
<dbReference type="EMBL" id="JMQC01000007">
    <property type="protein sequence ID" value="KFN04678.1"/>
    <property type="molecule type" value="Genomic_DNA"/>
</dbReference>
<sequence>MGKEQRLAFYDISSSSAQSVKTFDGKVYQLKGAVAVEDTTGNIERVAEIYYRVRSVMDEKQKIIAKRRNQKDELTTVRQRRK</sequence>
<dbReference type="AlphaFoldDB" id="A0A090Z2U4"/>
<dbReference type="RefSeq" id="WP_042978659.1">
    <property type="nucleotide sequence ID" value="NZ_JMQC01000007.1"/>
</dbReference>
<dbReference type="EMBL" id="QVOD01000042">
    <property type="protein sequence ID" value="RFT63911.1"/>
    <property type="molecule type" value="Genomic_DNA"/>
</dbReference>
<reference evidence="1 3" key="1">
    <citation type="submission" date="2014-04" db="EMBL/GenBank/DDBJ databases">
        <authorList>
            <person name="Bishop-Lilly K.A."/>
            <person name="Broomall S.M."/>
            <person name="Chain P.S."/>
            <person name="Chertkov O."/>
            <person name="Coyne S.R."/>
            <person name="Daligault H.E."/>
            <person name="Davenport K.W."/>
            <person name="Erkkila T."/>
            <person name="Frey K.G."/>
            <person name="Gibbons H.S."/>
            <person name="Gu W."/>
            <person name="Jaissle J."/>
            <person name="Johnson S.L."/>
            <person name="Koroleva G.I."/>
            <person name="Ladner J.T."/>
            <person name="Lo C.-C."/>
            <person name="Minogue T.D."/>
            <person name="Munk C."/>
            <person name="Palacios G.F."/>
            <person name="Redden C.L."/>
            <person name="Rosenzweig C.N."/>
            <person name="Scholz M.B."/>
            <person name="Teshima H."/>
            <person name="Xu Y."/>
        </authorList>
    </citation>
    <scope>NUCLEOTIDE SEQUENCE [LARGE SCALE GENOMIC DNA]</scope>
    <source>
        <strain evidence="1 3">BHP</strain>
    </source>
</reference>
<name>A0A090Z2U4_9BACI</name>